<dbReference type="Pfam" id="PF06850">
    <property type="entry name" value="PHB_depo_C"/>
    <property type="match status" value="1"/>
</dbReference>
<dbReference type="InterPro" id="IPR029058">
    <property type="entry name" value="AB_hydrolase_fold"/>
</dbReference>
<dbReference type="InterPro" id="IPR009656">
    <property type="entry name" value="PHB_depo_C"/>
</dbReference>
<dbReference type="PANTHER" id="PTHR36837">
    <property type="entry name" value="POLY(3-HYDROXYALKANOATE) POLYMERASE SUBUNIT PHAC"/>
    <property type="match status" value="1"/>
</dbReference>
<gene>
    <name evidence="2" type="ORF">DCO17_03490</name>
</gene>
<organism evidence="2 3">
    <name type="scientific">Polynucleobacter tropicus</name>
    <dbReference type="NCBI Taxonomy" id="1743174"/>
    <lineage>
        <taxon>Bacteria</taxon>
        <taxon>Pseudomonadati</taxon>
        <taxon>Pseudomonadota</taxon>
        <taxon>Betaproteobacteria</taxon>
        <taxon>Burkholderiales</taxon>
        <taxon>Burkholderiaceae</taxon>
        <taxon>Polynucleobacter</taxon>
    </lineage>
</organism>
<keyword evidence="3" id="KW-1185">Reference proteome</keyword>
<dbReference type="PIRSF" id="PIRSF020818">
    <property type="entry name" value="PHB_depoly_PhaZ"/>
    <property type="match status" value="1"/>
</dbReference>
<proteinExistence type="predicted"/>
<dbReference type="InterPro" id="IPR051321">
    <property type="entry name" value="PHA/PHB_synthase"/>
</dbReference>
<protein>
    <submittedName>
        <fullName evidence="2">Polyhydroxyalkanoate depolymerase</fullName>
    </submittedName>
</protein>
<evidence type="ECO:0000313" key="2">
    <source>
        <dbReference type="EMBL" id="QKM64384.1"/>
    </source>
</evidence>
<dbReference type="PANTHER" id="PTHR36837:SF4">
    <property type="entry name" value="BLR0908 PROTEIN"/>
    <property type="match status" value="1"/>
</dbReference>
<dbReference type="SUPFAM" id="SSF53474">
    <property type="entry name" value="alpha/beta-Hydrolases"/>
    <property type="match status" value="1"/>
</dbReference>
<evidence type="ECO:0000259" key="1">
    <source>
        <dbReference type="Pfam" id="PF06850"/>
    </source>
</evidence>
<dbReference type="NCBIfam" id="TIGR01849">
    <property type="entry name" value="PHB_depoly_PhaZ"/>
    <property type="match status" value="1"/>
</dbReference>
<dbReference type="InterPro" id="IPR010915">
    <property type="entry name" value="PHB_depoly_PhaZ"/>
</dbReference>
<reference evidence="2 3" key="1">
    <citation type="submission" date="2018-04" db="EMBL/GenBank/DDBJ databases">
        <title>Polynucleobacter sp. UH21B genome.</title>
        <authorList>
            <person name="Hahn M.W."/>
        </authorList>
    </citation>
    <scope>NUCLEOTIDE SEQUENCE [LARGE SCALE GENOMIC DNA]</scope>
    <source>
        <strain evidence="2 3">MWH-UH21B</strain>
    </source>
</reference>
<dbReference type="KEGG" id="ptrp:DCO17_03490"/>
<name>A0A6M9PPU5_9BURK</name>
<accession>A0A6M9PPU5</accession>
<dbReference type="AlphaFoldDB" id="A0A6M9PPU5"/>
<dbReference type="Proteomes" id="UP000503312">
    <property type="component" value="Chromosome"/>
</dbReference>
<evidence type="ECO:0000313" key="3">
    <source>
        <dbReference type="Proteomes" id="UP000503312"/>
    </source>
</evidence>
<dbReference type="EMBL" id="CP028942">
    <property type="protein sequence ID" value="QKM64384.1"/>
    <property type="molecule type" value="Genomic_DNA"/>
</dbReference>
<sequence>MYKAYQTFANLHDPIRIFAKASERVSNNWFGNLSLNPLQRLSAHYEQIALLGFTHTRPDFKIHSVIDSFGIEQAVREEKVHSTHFCDLVRFNKPAVEGQPKILLVAPMSGHFATLLAGTIRTLLRDHDVYVTDWLNIRDIPLSCGEFEFDSYVEHIIHFLRFIGPQTHLMAVCQPTVACLAATAIMSEDKSPDVPASLTLMAGPIDVSQNPTKVNELASSKPISWFEEKLIGEIPKPFGGAGRKVYPGFLQLMAFMSMNPDRHAESFRKLYEYRISGETEKADAIHEFYEEYFAIMDLSAQFYLQTIQKVFMDRDLALGRLTYHGRLVNPRLIKKTFLLTVEGERDDICGIGQTLAAQDLCSGLPGYMKSHHLQAGVGHYGVFNGKRWDTQIYPVVRNHIQSAL</sequence>
<feature type="domain" description="PHB de-polymerase C-terminal" evidence="1">
    <location>
        <begin position="202"/>
        <end position="402"/>
    </location>
</feature>